<evidence type="ECO:0000313" key="2">
    <source>
        <dbReference type="EMBL" id="QEH61368.1"/>
    </source>
</evidence>
<dbReference type="KEGG" id="schi:SCHIN_v1c01700"/>
<feature type="transmembrane region" description="Helical" evidence="1">
    <location>
        <begin position="121"/>
        <end position="141"/>
    </location>
</feature>
<protein>
    <recommendedName>
        <fullName evidence="4">Transmembrane protein</fullName>
    </recommendedName>
</protein>
<name>A0A5B9Y2U1_9MOLU</name>
<sequence length="230" mass="26405">MICKKLKTPPVLYSVMATIIIIFSIIEILSRFYFSVMFCNLLGFVRFCIGFAFILTTFILITITFFEYKKGLKEKLSYNLSLITAAKRLVHIFKILVLSSTMLILLGFTNVNSANVSPKSATWGTGLGMLIVSGCIWIIALMTTIHINFNWANINLNSENKHMVGQIMNNYLRTIIFRVRSWRLKIIEIVHNNALTVYMCGKNKIIEEKVNWNITQELLVVEKKNNPPKQ</sequence>
<proteinExistence type="predicted"/>
<dbReference type="RefSeq" id="WP_166507762.1">
    <property type="nucleotide sequence ID" value="NZ_CP043026.1"/>
</dbReference>
<dbReference type="Proteomes" id="UP000323144">
    <property type="component" value="Chromosome"/>
</dbReference>
<reference evidence="2 3" key="1">
    <citation type="submission" date="2019-08" db="EMBL/GenBank/DDBJ databases">
        <title>Complete genome sequence of Spiroplasma chinense CCH (DSM 19755).</title>
        <authorList>
            <person name="Shen H.-Y."/>
            <person name="Lin Y.-C."/>
            <person name="Chou L."/>
            <person name="Kuo C.-H."/>
        </authorList>
    </citation>
    <scope>NUCLEOTIDE SEQUENCE [LARGE SCALE GENOMIC DNA]</scope>
    <source>
        <strain evidence="2 3">CCH</strain>
    </source>
</reference>
<keyword evidence="1" id="KW-0472">Membrane</keyword>
<gene>
    <name evidence="2" type="ORF">SCHIN_v1c01700</name>
</gene>
<feature type="transmembrane region" description="Helical" evidence="1">
    <location>
        <begin position="89"/>
        <end position="109"/>
    </location>
</feature>
<keyword evidence="3" id="KW-1185">Reference proteome</keyword>
<organism evidence="2 3">
    <name type="scientific">Spiroplasma chinense</name>
    <dbReference type="NCBI Taxonomy" id="216932"/>
    <lineage>
        <taxon>Bacteria</taxon>
        <taxon>Bacillati</taxon>
        <taxon>Mycoplasmatota</taxon>
        <taxon>Mollicutes</taxon>
        <taxon>Entomoplasmatales</taxon>
        <taxon>Spiroplasmataceae</taxon>
        <taxon>Spiroplasma</taxon>
    </lineage>
</organism>
<keyword evidence="1" id="KW-1133">Transmembrane helix</keyword>
<evidence type="ECO:0000256" key="1">
    <source>
        <dbReference type="SAM" id="Phobius"/>
    </source>
</evidence>
<dbReference type="AlphaFoldDB" id="A0A5B9Y2U1"/>
<dbReference type="EMBL" id="CP043026">
    <property type="protein sequence ID" value="QEH61368.1"/>
    <property type="molecule type" value="Genomic_DNA"/>
</dbReference>
<evidence type="ECO:0000313" key="3">
    <source>
        <dbReference type="Proteomes" id="UP000323144"/>
    </source>
</evidence>
<accession>A0A5B9Y2U1</accession>
<feature type="transmembrane region" description="Helical" evidence="1">
    <location>
        <begin position="44"/>
        <end position="68"/>
    </location>
</feature>
<feature type="transmembrane region" description="Helical" evidence="1">
    <location>
        <begin position="12"/>
        <end position="32"/>
    </location>
</feature>
<keyword evidence="1" id="KW-0812">Transmembrane</keyword>
<evidence type="ECO:0008006" key="4">
    <source>
        <dbReference type="Google" id="ProtNLM"/>
    </source>
</evidence>